<dbReference type="InterPro" id="IPR006059">
    <property type="entry name" value="SBP"/>
</dbReference>
<proteinExistence type="predicted"/>
<protein>
    <submittedName>
        <fullName evidence="3">ABC transporter substrate-binding protein</fullName>
    </submittedName>
</protein>
<organism evidence="3 4">
    <name type="scientific">Gordonia desulfuricans</name>
    <dbReference type="NCBI Taxonomy" id="89051"/>
    <lineage>
        <taxon>Bacteria</taxon>
        <taxon>Bacillati</taxon>
        <taxon>Actinomycetota</taxon>
        <taxon>Actinomycetes</taxon>
        <taxon>Mycobacteriales</taxon>
        <taxon>Gordoniaceae</taxon>
        <taxon>Gordonia</taxon>
    </lineage>
</organism>
<feature type="signal peptide" evidence="2">
    <location>
        <begin position="1"/>
        <end position="22"/>
    </location>
</feature>
<dbReference type="PROSITE" id="PS51257">
    <property type="entry name" value="PROKAR_LIPOPROTEIN"/>
    <property type="match status" value="1"/>
</dbReference>
<reference evidence="3 4" key="1">
    <citation type="submission" date="2020-01" db="EMBL/GenBank/DDBJ databases">
        <title>Investigation of new actinobacteria for the biodesulphurisation of diesel fuel.</title>
        <authorList>
            <person name="Athi Narayanan S.M."/>
        </authorList>
    </citation>
    <scope>NUCLEOTIDE SEQUENCE [LARGE SCALE GENOMIC DNA]</scope>
    <source>
        <strain evidence="3 4">213E</strain>
    </source>
</reference>
<keyword evidence="4" id="KW-1185">Reference proteome</keyword>
<gene>
    <name evidence="3" type="ORF">GYA93_11165</name>
</gene>
<dbReference type="AlphaFoldDB" id="A0A7K3LPK4"/>
<accession>A0A7K3LPK4</accession>
<feature type="chain" id="PRO_5029745234" evidence="2">
    <location>
        <begin position="23"/>
        <end position="351"/>
    </location>
</feature>
<name>A0A7K3LPK4_9ACTN</name>
<dbReference type="EMBL" id="JAADZU010000031">
    <property type="protein sequence ID" value="NDK90138.1"/>
    <property type="molecule type" value="Genomic_DNA"/>
</dbReference>
<comment type="caution">
    <text evidence="3">The sequence shown here is derived from an EMBL/GenBank/DDBJ whole genome shotgun (WGS) entry which is preliminary data.</text>
</comment>
<dbReference type="PANTHER" id="PTHR30222">
    <property type="entry name" value="SPERMIDINE/PUTRESCINE-BINDING PERIPLASMIC PROTEIN"/>
    <property type="match status" value="1"/>
</dbReference>
<dbReference type="CDD" id="cd13589">
    <property type="entry name" value="PBP2_polyamine_RpCGA009"/>
    <property type="match status" value="1"/>
</dbReference>
<keyword evidence="1 2" id="KW-0732">Signal</keyword>
<evidence type="ECO:0000313" key="3">
    <source>
        <dbReference type="EMBL" id="NDK90138.1"/>
    </source>
</evidence>
<evidence type="ECO:0000313" key="4">
    <source>
        <dbReference type="Proteomes" id="UP000466307"/>
    </source>
</evidence>
<dbReference type="SUPFAM" id="SSF53850">
    <property type="entry name" value="Periplasmic binding protein-like II"/>
    <property type="match status" value="1"/>
</dbReference>
<dbReference type="Proteomes" id="UP000466307">
    <property type="component" value="Unassembled WGS sequence"/>
</dbReference>
<sequence>MRRNTFAAVVVSVAAVSLSACASGSGTDSKSLTVTMWGGAGQKAHVESYFLPWAEENGVTIKQDSPTDYAKIAAQVSANKVSWGVVEVEPNYAATACADGTLEKLPADVVEAAKTAGAPAEQLSDCAIPVLQYTFSIAYNTNTFPDAHPTTWAEFFDTEKFPGKRGFWKYPTGGIFEAALLADGVAPENLYPLDLDRAFAKLDTIKSDIVWYDTGDQQTQLVASGEAPLVQAWNGRITQAAEAGEPVANEYGQNLISYDQVVVPKGYPNAQLAFDWMKWFLANPQSQADDAVASYYGPATPAGVELMPADKRNDVAGGAAVNDKSAAVIDYSYWAENNDAITERFNSWIAR</sequence>
<dbReference type="Gene3D" id="3.40.190.10">
    <property type="entry name" value="Periplasmic binding protein-like II"/>
    <property type="match status" value="2"/>
</dbReference>
<dbReference type="Pfam" id="PF13416">
    <property type="entry name" value="SBP_bac_8"/>
    <property type="match status" value="1"/>
</dbReference>
<evidence type="ECO:0000256" key="2">
    <source>
        <dbReference type="SAM" id="SignalP"/>
    </source>
</evidence>
<evidence type="ECO:0000256" key="1">
    <source>
        <dbReference type="ARBA" id="ARBA00022729"/>
    </source>
</evidence>
<dbReference type="PANTHER" id="PTHR30222:SF2">
    <property type="entry name" value="ABC TRANSPORTER SUBSTRATE-BINDING PROTEIN"/>
    <property type="match status" value="1"/>
</dbReference>
<dbReference type="RefSeq" id="WP_059039468.1">
    <property type="nucleotide sequence ID" value="NZ_JAADZU010000031.1"/>
</dbReference>